<dbReference type="EMBL" id="AMQM01004342">
    <property type="status" value="NOT_ANNOTATED_CDS"/>
    <property type="molecule type" value="Genomic_DNA"/>
</dbReference>
<evidence type="ECO:0000313" key="4">
    <source>
        <dbReference type="Proteomes" id="UP000015101"/>
    </source>
</evidence>
<gene>
    <name evidence="3" type="primary">20204218</name>
    <name evidence="2" type="ORF">HELRODRAFT_172760</name>
</gene>
<reference evidence="2 4" key="2">
    <citation type="journal article" date="2013" name="Nature">
        <title>Insights into bilaterian evolution from three spiralian genomes.</title>
        <authorList>
            <person name="Simakov O."/>
            <person name="Marletaz F."/>
            <person name="Cho S.J."/>
            <person name="Edsinger-Gonzales E."/>
            <person name="Havlak P."/>
            <person name="Hellsten U."/>
            <person name="Kuo D.H."/>
            <person name="Larsson T."/>
            <person name="Lv J."/>
            <person name="Arendt D."/>
            <person name="Savage R."/>
            <person name="Osoegawa K."/>
            <person name="de Jong P."/>
            <person name="Grimwood J."/>
            <person name="Chapman J.A."/>
            <person name="Shapiro H."/>
            <person name="Aerts A."/>
            <person name="Otillar R.P."/>
            <person name="Terry A.Y."/>
            <person name="Boore J.L."/>
            <person name="Grigoriev I.V."/>
            <person name="Lindberg D.R."/>
            <person name="Seaver E.C."/>
            <person name="Weisblat D.A."/>
            <person name="Putnam N.H."/>
            <person name="Rokhsar D.S."/>
        </authorList>
    </citation>
    <scope>NUCLEOTIDE SEQUENCE</scope>
</reference>
<dbReference type="EnsemblMetazoa" id="HelroT172760">
    <property type="protein sequence ID" value="HelroP172760"/>
    <property type="gene ID" value="HelroG172760"/>
</dbReference>
<dbReference type="GeneID" id="20204218"/>
<accession>T1F5W9</accession>
<name>T1F5W9_HELRO</name>
<dbReference type="KEGG" id="hro:HELRODRAFT_172760"/>
<dbReference type="RefSeq" id="XP_009017653.1">
    <property type="nucleotide sequence ID" value="XM_009019405.1"/>
</dbReference>
<dbReference type="AlphaFoldDB" id="T1F5W9"/>
<proteinExistence type="predicted"/>
<reference evidence="3" key="3">
    <citation type="submission" date="2015-06" db="UniProtKB">
        <authorList>
            <consortium name="EnsemblMetazoa"/>
        </authorList>
    </citation>
    <scope>IDENTIFICATION</scope>
</reference>
<feature type="compositionally biased region" description="Polar residues" evidence="1">
    <location>
        <begin position="537"/>
        <end position="549"/>
    </location>
</feature>
<dbReference type="HOGENOM" id="CLU_471156_0_0_1"/>
<dbReference type="InParanoid" id="T1F5W9"/>
<evidence type="ECO:0000313" key="2">
    <source>
        <dbReference type="EMBL" id="ESO04384.1"/>
    </source>
</evidence>
<dbReference type="CTD" id="20204218"/>
<sequence length="579" mass="66435">MTFASSGLKPGYARCPRYDYYHRNLLQTYDLFNNTNLYRLQSSLERGEGDVYTVPRYQPENSRNCSAYIDDASALSYVNAKHLDSKISCTINGFKERKAIRKEFAAMLKEKEEIAPSSLTTHSVMIPKHNYSFSYYKQFNLNNSSSNSSSGFKKHNIDFNITGIPLESENKNYLLFDKNGQKLSSMSKHNPNVQNKSSQCFSAVMKNTTYATKLDPSPTDIRTKEAYVNFVGNEVLNEMQLELKKACTNIVTFIHDIIVKQQTNEESLKSIPEDDEESIVCNYDSDKYKQIDFLDREEYERKLNKEKNTISYQHNLDWRTGDKLYTTSNIGGTDHEPSLIEFIDFESDSTYRNKENSELEAKSNIDCKNDYNDDFNDTTLSESIVTTIKNTMINISGKKEKTIRCDVLKKNNNNDPGKFMTKNEFGGEMSVGAMRRFCSIMDWLGGSTKSLKNTSLRMTHLSTNENIARKHYYKRDVLKNYASFSDSDIHIETKSSSFDQIKNNLCTISTISSSSSASELFMLQKDLLMQTVERSGESMSEQQPQENSMIRSIKSRGKIKSKKKSKITIVTRDIVMHFE</sequence>
<reference evidence="4" key="1">
    <citation type="submission" date="2012-12" db="EMBL/GenBank/DDBJ databases">
        <authorList>
            <person name="Hellsten U."/>
            <person name="Grimwood J."/>
            <person name="Chapman J.A."/>
            <person name="Shapiro H."/>
            <person name="Aerts A."/>
            <person name="Otillar R.P."/>
            <person name="Terry A.Y."/>
            <person name="Boore J.L."/>
            <person name="Simakov O."/>
            <person name="Marletaz F."/>
            <person name="Cho S.-J."/>
            <person name="Edsinger-Gonzales E."/>
            <person name="Havlak P."/>
            <person name="Kuo D.-H."/>
            <person name="Larsson T."/>
            <person name="Lv J."/>
            <person name="Arendt D."/>
            <person name="Savage R."/>
            <person name="Osoegawa K."/>
            <person name="de Jong P."/>
            <person name="Lindberg D.R."/>
            <person name="Seaver E.C."/>
            <person name="Weisblat D.A."/>
            <person name="Putnam N.H."/>
            <person name="Grigoriev I.V."/>
            <person name="Rokhsar D.S."/>
        </authorList>
    </citation>
    <scope>NUCLEOTIDE SEQUENCE</scope>
</reference>
<protein>
    <submittedName>
        <fullName evidence="2 3">Uncharacterized protein</fullName>
    </submittedName>
</protein>
<organism evidence="3 4">
    <name type="scientific">Helobdella robusta</name>
    <name type="common">Californian leech</name>
    <dbReference type="NCBI Taxonomy" id="6412"/>
    <lineage>
        <taxon>Eukaryota</taxon>
        <taxon>Metazoa</taxon>
        <taxon>Spiralia</taxon>
        <taxon>Lophotrochozoa</taxon>
        <taxon>Annelida</taxon>
        <taxon>Clitellata</taxon>
        <taxon>Hirudinea</taxon>
        <taxon>Rhynchobdellida</taxon>
        <taxon>Glossiphoniidae</taxon>
        <taxon>Helobdella</taxon>
    </lineage>
</organism>
<dbReference type="Proteomes" id="UP000015101">
    <property type="component" value="Unassembled WGS sequence"/>
</dbReference>
<evidence type="ECO:0000256" key="1">
    <source>
        <dbReference type="SAM" id="MobiDB-lite"/>
    </source>
</evidence>
<evidence type="ECO:0000313" key="3">
    <source>
        <dbReference type="EnsemblMetazoa" id="HelroP172760"/>
    </source>
</evidence>
<keyword evidence="4" id="KW-1185">Reference proteome</keyword>
<dbReference type="EMBL" id="KB096502">
    <property type="protein sequence ID" value="ESO04384.1"/>
    <property type="molecule type" value="Genomic_DNA"/>
</dbReference>
<feature type="region of interest" description="Disordered" evidence="1">
    <location>
        <begin position="534"/>
        <end position="556"/>
    </location>
</feature>